<dbReference type="PIRSF" id="PIRSF004923">
    <property type="entry name" value="RseC"/>
    <property type="match status" value="1"/>
</dbReference>
<dbReference type="EMBL" id="FOHU01000001">
    <property type="protein sequence ID" value="SES73254.1"/>
    <property type="molecule type" value="Genomic_DNA"/>
</dbReference>
<dbReference type="Proteomes" id="UP000199568">
    <property type="component" value="Unassembled WGS sequence"/>
</dbReference>
<keyword evidence="3" id="KW-1185">Reference proteome</keyword>
<sequence>MRQCGVVTETNNKTAKVIIQRHSSCGSCNACKMGQENMKIEIDAINEINAKVGQRVEVDMEGRNVLTAAFIIYVIPLAALIVGILVSSAILPNIGIENNTEIYIALIGFVFMALSFIGIRKRENRLRENKKFVPIITEIAVNQEKI</sequence>
<keyword evidence="1" id="KW-1133">Transmembrane helix</keyword>
<dbReference type="RefSeq" id="WP_090438568.1">
    <property type="nucleotide sequence ID" value="NZ_FOHU01000001.1"/>
</dbReference>
<evidence type="ECO:0000313" key="2">
    <source>
        <dbReference type="EMBL" id="SES73254.1"/>
    </source>
</evidence>
<name>A0A1H9YVM4_9FIRM</name>
<organism evidence="2 3">
    <name type="scientific">Natronincola peptidivorans</name>
    <dbReference type="NCBI Taxonomy" id="426128"/>
    <lineage>
        <taxon>Bacteria</taxon>
        <taxon>Bacillati</taxon>
        <taxon>Bacillota</taxon>
        <taxon>Clostridia</taxon>
        <taxon>Peptostreptococcales</taxon>
        <taxon>Natronincolaceae</taxon>
        <taxon>Natronincola</taxon>
    </lineage>
</organism>
<dbReference type="InterPro" id="IPR007359">
    <property type="entry name" value="SigmaE_reg_RseC_MucC"/>
</dbReference>
<evidence type="ECO:0000313" key="3">
    <source>
        <dbReference type="Proteomes" id="UP000199568"/>
    </source>
</evidence>
<dbReference type="PANTHER" id="PTHR35867:SF1">
    <property type="entry name" value="PROTEIN RSEC"/>
    <property type="match status" value="1"/>
</dbReference>
<dbReference type="OrthoDB" id="307768at2"/>
<feature type="transmembrane region" description="Helical" evidence="1">
    <location>
        <begin position="65"/>
        <end position="90"/>
    </location>
</feature>
<accession>A0A1H9YVM4</accession>
<protein>
    <submittedName>
        <fullName evidence="2">Positive regulator of sigma(E), RseC/MucC</fullName>
    </submittedName>
</protein>
<dbReference type="AlphaFoldDB" id="A0A1H9YVM4"/>
<gene>
    <name evidence="2" type="ORF">SAMN05660297_00431</name>
</gene>
<dbReference type="STRING" id="426128.SAMN05660297_00431"/>
<proteinExistence type="predicted"/>
<dbReference type="PANTHER" id="PTHR35867">
    <property type="entry name" value="PROTEIN RSEC"/>
    <property type="match status" value="1"/>
</dbReference>
<keyword evidence="1" id="KW-0472">Membrane</keyword>
<dbReference type="Pfam" id="PF04246">
    <property type="entry name" value="RseC_MucC"/>
    <property type="match status" value="1"/>
</dbReference>
<feature type="transmembrane region" description="Helical" evidence="1">
    <location>
        <begin position="102"/>
        <end position="119"/>
    </location>
</feature>
<dbReference type="InterPro" id="IPR026268">
    <property type="entry name" value="RseC"/>
</dbReference>
<reference evidence="2 3" key="1">
    <citation type="submission" date="2016-10" db="EMBL/GenBank/DDBJ databases">
        <authorList>
            <person name="de Groot N.N."/>
        </authorList>
    </citation>
    <scope>NUCLEOTIDE SEQUENCE [LARGE SCALE GENOMIC DNA]</scope>
    <source>
        <strain evidence="2 3">DSM 18979</strain>
    </source>
</reference>
<evidence type="ECO:0000256" key="1">
    <source>
        <dbReference type="SAM" id="Phobius"/>
    </source>
</evidence>
<keyword evidence="1" id="KW-0812">Transmembrane</keyword>